<evidence type="ECO:0000313" key="1">
    <source>
        <dbReference type="EMBL" id="VDP94233.1"/>
    </source>
</evidence>
<reference evidence="1 2" key="2">
    <citation type="submission" date="2018-11" db="EMBL/GenBank/DDBJ databases">
        <authorList>
            <consortium name="Pathogen Informatics"/>
        </authorList>
    </citation>
    <scope>NUCLEOTIDE SEQUENCE [LARGE SCALE GENOMIC DNA]</scope>
    <source>
        <strain evidence="1 2">Egypt</strain>
    </source>
</reference>
<name>A0A183BCM4_9TREM</name>
<proteinExistence type="predicted"/>
<dbReference type="Proteomes" id="UP000272942">
    <property type="component" value="Unassembled WGS sequence"/>
</dbReference>
<dbReference type="EMBL" id="UZAN01066725">
    <property type="protein sequence ID" value="VDP94233.1"/>
    <property type="molecule type" value="Genomic_DNA"/>
</dbReference>
<evidence type="ECO:0000313" key="3">
    <source>
        <dbReference type="WBParaSite" id="ECPE_0001700201-mRNA-1"/>
    </source>
</evidence>
<dbReference type="AlphaFoldDB" id="A0A183BCM4"/>
<dbReference type="WBParaSite" id="ECPE_0001700201-mRNA-1">
    <property type="protein sequence ID" value="ECPE_0001700201-mRNA-1"/>
    <property type="gene ID" value="ECPE_0001700201"/>
</dbReference>
<evidence type="ECO:0000313" key="2">
    <source>
        <dbReference type="Proteomes" id="UP000272942"/>
    </source>
</evidence>
<accession>A0A183BCM4</accession>
<protein>
    <submittedName>
        <fullName evidence="1 3">Uncharacterized protein</fullName>
    </submittedName>
</protein>
<reference evidence="3" key="1">
    <citation type="submission" date="2016-06" db="UniProtKB">
        <authorList>
            <consortium name="WormBaseParasite"/>
        </authorList>
    </citation>
    <scope>IDENTIFICATION</scope>
</reference>
<organism evidence="3">
    <name type="scientific">Echinostoma caproni</name>
    <dbReference type="NCBI Taxonomy" id="27848"/>
    <lineage>
        <taxon>Eukaryota</taxon>
        <taxon>Metazoa</taxon>
        <taxon>Spiralia</taxon>
        <taxon>Lophotrochozoa</taxon>
        <taxon>Platyhelminthes</taxon>
        <taxon>Trematoda</taxon>
        <taxon>Digenea</taxon>
        <taxon>Plagiorchiida</taxon>
        <taxon>Echinostomata</taxon>
        <taxon>Echinostomatoidea</taxon>
        <taxon>Echinostomatidae</taxon>
        <taxon>Echinostoma</taxon>
    </lineage>
</organism>
<sequence>MAAEFKESRRSDFDRAPKSTVVLIGIWIVSLLAERSRTRRKQRIDMVLKAAALAGDNLDWDNVPGVWIPKNKQERAESPFPCPQSPSDRTFSEKAASTVSEDMDSELMDNENVTQSQFENLQVCDIFSSKKDFVDDLLEKPNYKSWPRIHVCYVMNLVVNRANKA</sequence>
<keyword evidence="2" id="KW-1185">Reference proteome</keyword>
<dbReference type="OrthoDB" id="10044771at2759"/>
<gene>
    <name evidence="1" type="ORF">ECPE_LOCUS16959</name>
</gene>